<evidence type="ECO:0000313" key="7">
    <source>
        <dbReference type="Proteomes" id="UP000242861"/>
    </source>
</evidence>
<dbReference type="CDD" id="cd19978">
    <property type="entry name" value="PBP1_ABC_ligand_binding-like"/>
    <property type="match status" value="1"/>
</dbReference>
<dbReference type="EMBL" id="PIYS01000015">
    <property type="protein sequence ID" value="PKF71329.1"/>
    <property type="molecule type" value="Genomic_DNA"/>
</dbReference>
<comment type="similarity">
    <text evidence="1">Belongs to the leucine-binding protein family.</text>
</comment>
<proteinExistence type="inferred from homology"/>
<protein>
    <submittedName>
        <fullName evidence="6">Leucine-, isoleucine-, valine-, threonine-, and alanine-binding protein</fullName>
    </submittedName>
</protein>
<evidence type="ECO:0000256" key="2">
    <source>
        <dbReference type="ARBA" id="ARBA00022448"/>
    </source>
</evidence>
<dbReference type="Pfam" id="PF13458">
    <property type="entry name" value="Peripla_BP_6"/>
    <property type="match status" value="1"/>
</dbReference>
<dbReference type="InterPro" id="IPR000709">
    <property type="entry name" value="Leu_Ile_Val-bd"/>
</dbReference>
<sequence length="389" mass="42321">MQATPLHVPQRLARRLWHSLLGSLGLLLLAAPLQAEQGVSAQVIKLGMVNAQSGNAAEIGLGMRQGAEAYLRRINAAGGIHGRQLLLLSRDDGYEPVRTAQHTRELIEQAQVFALFGYVGTPTSRAAVPIAEAHQVPYLFPFSGAQFLRTPLRPGVFNLRAAYFDETAALAKHLQQDLQAQRIGLLMQDDSFGETVKSGLVAALQGQQQGLAVEARIRRNALDGIEPAIRQLAQGQPDAIVFIGTYRQLAKAIASARAQRLQAPFLTVSFVGTEPFIEHAGALAEGVYISQVMPSPYDTRLPLVRRYQRDMGDSAPGYASLEGYLAAQVLVEALRRSGPQLQRQRFIRELSSLHKDFGGFTVSFAADSHQASSTVYLTRVSQGRALPLP</sequence>
<dbReference type="GO" id="GO:0006865">
    <property type="term" value="P:amino acid transport"/>
    <property type="evidence" value="ECO:0007669"/>
    <property type="project" value="UniProtKB-KW"/>
</dbReference>
<dbReference type="PANTHER" id="PTHR47235">
    <property type="entry name" value="BLR6548 PROTEIN"/>
    <property type="match status" value="1"/>
</dbReference>
<evidence type="ECO:0000256" key="3">
    <source>
        <dbReference type="ARBA" id="ARBA00022729"/>
    </source>
</evidence>
<keyword evidence="2" id="KW-0813">Transport</keyword>
<organism evidence="6 7">
    <name type="scientific">Pseudomonas fluvialis</name>
    <dbReference type="NCBI Taxonomy" id="1793966"/>
    <lineage>
        <taxon>Bacteria</taxon>
        <taxon>Pseudomonadati</taxon>
        <taxon>Pseudomonadota</taxon>
        <taxon>Gammaproteobacteria</taxon>
        <taxon>Pseudomonadales</taxon>
        <taxon>Pseudomonadaceae</taxon>
        <taxon>Pseudomonas</taxon>
    </lineage>
</organism>
<feature type="domain" description="Leucine-binding protein" evidence="5">
    <location>
        <begin position="44"/>
        <end position="383"/>
    </location>
</feature>
<dbReference type="PANTHER" id="PTHR47235:SF1">
    <property type="entry name" value="BLR6548 PROTEIN"/>
    <property type="match status" value="1"/>
</dbReference>
<name>A0A2I0CQD2_9PSED</name>
<accession>A0A2I0CQD2</accession>
<evidence type="ECO:0000256" key="1">
    <source>
        <dbReference type="ARBA" id="ARBA00010062"/>
    </source>
</evidence>
<dbReference type="Gene3D" id="3.40.50.2300">
    <property type="match status" value="2"/>
</dbReference>
<reference evidence="7" key="1">
    <citation type="submission" date="2017-12" db="EMBL/GenBank/DDBJ databases">
        <authorList>
            <person name="Yu X.-Y."/>
        </authorList>
    </citation>
    <scope>NUCLEOTIDE SEQUENCE [LARGE SCALE GENOMIC DNA]</scope>
    <source>
        <strain evidence="7">ZYSR67-Z</strain>
    </source>
</reference>
<dbReference type="InterPro" id="IPR028081">
    <property type="entry name" value="Leu-bd"/>
</dbReference>
<comment type="caution">
    <text evidence="6">The sequence shown here is derived from an EMBL/GenBank/DDBJ whole genome shotgun (WGS) entry which is preliminary data.</text>
</comment>
<dbReference type="RefSeq" id="WP_101193497.1">
    <property type="nucleotide sequence ID" value="NZ_PIYS01000015.1"/>
</dbReference>
<evidence type="ECO:0000256" key="4">
    <source>
        <dbReference type="ARBA" id="ARBA00022970"/>
    </source>
</evidence>
<keyword evidence="3" id="KW-0732">Signal</keyword>
<dbReference type="Proteomes" id="UP000242861">
    <property type="component" value="Unassembled WGS sequence"/>
</dbReference>
<keyword evidence="4" id="KW-0029">Amino-acid transport</keyword>
<dbReference type="SUPFAM" id="SSF53822">
    <property type="entry name" value="Periplasmic binding protein-like I"/>
    <property type="match status" value="1"/>
</dbReference>
<dbReference type="AlphaFoldDB" id="A0A2I0CQD2"/>
<evidence type="ECO:0000313" key="6">
    <source>
        <dbReference type="EMBL" id="PKF71329.1"/>
    </source>
</evidence>
<gene>
    <name evidence="6" type="ORF">CW360_09270</name>
</gene>
<evidence type="ECO:0000259" key="5">
    <source>
        <dbReference type="Pfam" id="PF13458"/>
    </source>
</evidence>
<dbReference type="InterPro" id="IPR028082">
    <property type="entry name" value="Peripla_BP_I"/>
</dbReference>
<dbReference type="PRINTS" id="PR00337">
    <property type="entry name" value="LEUILEVALBP"/>
</dbReference>